<dbReference type="Pfam" id="PF11999">
    <property type="entry name" value="Ice_binding"/>
    <property type="match status" value="1"/>
</dbReference>
<feature type="compositionally biased region" description="Gly residues" evidence="3">
    <location>
        <begin position="279"/>
        <end position="296"/>
    </location>
</feature>
<proteinExistence type="inferred from homology"/>
<evidence type="ECO:0000313" key="6">
    <source>
        <dbReference type="Proteomes" id="UP000481288"/>
    </source>
</evidence>
<dbReference type="InterPro" id="IPR021884">
    <property type="entry name" value="Ice-bd_prot"/>
</dbReference>
<dbReference type="OrthoDB" id="10264374at2759"/>
<evidence type="ECO:0000256" key="3">
    <source>
        <dbReference type="SAM" id="MobiDB-lite"/>
    </source>
</evidence>
<evidence type="ECO:0000256" key="2">
    <source>
        <dbReference type="ARBA" id="ARBA00022729"/>
    </source>
</evidence>
<feature type="signal peptide" evidence="4">
    <location>
        <begin position="1"/>
        <end position="19"/>
    </location>
</feature>
<keyword evidence="6" id="KW-1185">Reference proteome</keyword>
<evidence type="ECO:0000256" key="1">
    <source>
        <dbReference type="ARBA" id="ARBA00005445"/>
    </source>
</evidence>
<evidence type="ECO:0008006" key="7">
    <source>
        <dbReference type="Google" id="ProtNLM"/>
    </source>
</evidence>
<reference evidence="5 6" key="1">
    <citation type="submission" date="2018-05" db="EMBL/GenBank/DDBJ databases">
        <title>Whole genome sequencing for identification of molecular markers to develop diagnostic detection tools for the regulated plant pathogen Lachnellula willkommii.</title>
        <authorList>
            <person name="Giroux E."/>
            <person name="Bilodeau G."/>
        </authorList>
    </citation>
    <scope>NUCLEOTIDE SEQUENCE [LARGE SCALE GENOMIC DNA]</scope>
    <source>
        <strain evidence="5 6">CBS 625.97</strain>
    </source>
</reference>
<sequence>MYFSSILLFSSLSILKTNAQSVSTGTDASFGVLGASEVTSTGATTINGNVGIYPGTSITGLTSAQVMNGVIHNDDAVAMQAQADASTTYNMLAGLASTESLTGQDLGGQTLVGGTYTFTSSAQLTGQLILDGGGASDSRFVFQIASQLTTASASSVLLTNGAQACNVFWQIGTLASIGSATSFQGNIFAMASISFATGATNSGGLFALNAAVTLDTNNINTAQCAVVAPPEGAASSSSSMSSSATELPTTSILADATTPTTFATSVATSPTTPTTTAMSGGGGNAGSGGTTGGGGA</sequence>
<evidence type="ECO:0000313" key="5">
    <source>
        <dbReference type="EMBL" id="TVY50448.1"/>
    </source>
</evidence>
<dbReference type="EMBL" id="QGMG01001134">
    <property type="protein sequence ID" value="TVY50448.1"/>
    <property type="molecule type" value="Genomic_DNA"/>
</dbReference>
<gene>
    <name evidence="5" type="ORF">LCER1_G008656</name>
</gene>
<feature type="region of interest" description="Disordered" evidence="3">
    <location>
        <begin position="263"/>
        <end position="296"/>
    </location>
</feature>
<accession>A0A7D8UN47</accession>
<organism evidence="5 6">
    <name type="scientific">Lachnellula cervina</name>
    <dbReference type="NCBI Taxonomy" id="1316786"/>
    <lineage>
        <taxon>Eukaryota</taxon>
        <taxon>Fungi</taxon>
        <taxon>Dikarya</taxon>
        <taxon>Ascomycota</taxon>
        <taxon>Pezizomycotina</taxon>
        <taxon>Leotiomycetes</taxon>
        <taxon>Helotiales</taxon>
        <taxon>Lachnaceae</taxon>
        <taxon>Lachnellula</taxon>
    </lineage>
</organism>
<dbReference type="Proteomes" id="UP000481288">
    <property type="component" value="Unassembled WGS sequence"/>
</dbReference>
<feature type="compositionally biased region" description="Low complexity" evidence="3">
    <location>
        <begin position="263"/>
        <end position="278"/>
    </location>
</feature>
<comment type="similarity">
    <text evidence="1">Belongs to the ice-binding protein family.</text>
</comment>
<name>A0A7D8UN47_9HELO</name>
<keyword evidence="2 4" id="KW-0732">Signal</keyword>
<evidence type="ECO:0000256" key="4">
    <source>
        <dbReference type="SAM" id="SignalP"/>
    </source>
</evidence>
<dbReference type="AlphaFoldDB" id="A0A7D8UN47"/>
<feature type="chain" id="PRO_5028897783" description="Ice-binding protein" evidence="4">
    <location>
        <begin position="20"/>
        <end position="296"/>
    </location>
</feature>
<protein>
    <recommendedName>
        <fullName evidence="7">Ice-binding protein</fullName>
    </recommendedName>
</protein>
<comment type="caution">
    <text evidence="5">The sequence shown here is derived from an EMBL/GenBank/DDBJ whole genome shotgun (WGS) entry which is preliminary data.</text>
</comment>
<feature type="non-terminal residue" evidence="5">
    <location>
        <position position="296"/>
    </location>
</feature>